<proteinExistence type="inferred from homology"/>
<dbReference type="GO" id="GO:0005737">
    <property type="term" value="C:cytoplasm"/>
    <property type="evidence" value="ECO:0007669"/>
    <property type="project" value="UniProtKB-SubCell"/>
</dbReference>
<feature type="non-terminal residue" evidence="7">
    <location>
        <position position="229"/>
    </location>
</feature>
<dbReference type="InterPro" id="IPR039396">
    <property type="entry name" value="Deltex_C"/>
</dbReference>
<dbReference type="AlphaFoldDB" id="A0A8S3ZPZ4"/>
<gene>
    <name evidence="7" type="ORF">CUNI_LOCUS17145</name>
</gene>
<evidence type="ECO:0000256" key="4">
    <source>
        <dbReference type="ARBA" id="ARBA00022723"/>
    </source>
</evidence>
<comment type="similarity">
    <text evidence="5">Belongs to the Deltex family.</text>
</comment>
<feature type="non-terminal residue" evidence="7">
    <location>
        <position position="1"/>
    </location>
</feature>
<comment type="catalytic activity">
    <reaction evidence="1 5">
        <text>S-ubiquitinyl-[E2 ubiquitin-conjugating enzyme]-L-cysteine + [acceptor protein]-L-lysine = [E2 ubiquitin-conjugating enzyme]-L-cysteine + N(6)-ubiquitinyl-[acceptor protein]-L-lysine.</text>
        <dbReference type="EC" id="2.3.2.27"/>
    </reaction>
</comment>
<reference evidence="7" key="1">
    <citation type="submission" date="2021-04" db="EMBL/GenBank/DDBJ databases">
        <authorList>
            <consortium name="Molecular Ecology Group"/>
        </authorList>
    </citation>
    <scope>NUCLEOTIDE SEQUENCE</scope>
</reference>
<comment type="subcellular location">
    <subcellularLocation>
        <location evidence="5">Cytoplasm</location>
    </subcellularLocation>
</comment>
<dbReference type="Gene3D" id="3.30.390.130">
    <property type="match status" value="1"/>
</dbReference>
<keyword evidence="8" id="KW-1185">Reference proteome</keyword>
<dbReference type="EMBL" id="CAJHNH020004757">
    <property type="protein sequence ID" value="CAG5131587.1"/>
    <property type="molecule type" value="Genomic_DNA"/>
</dbReference>
<protein>
    <recommendedName>
        <fullName evidence="5">E3 ubiquitin-protein ligase</fullName>
        <ecNumber evidence="5">2.3.2.27</ecNumber>
    </recommendedName>
</protein>
<dbReference type="Proteomes" id="UP000678393">
    <property type="component" value="Unassembled WGS sequence"/>
</dbReference>
<evidence type="ECO:0000256" key="2">
    <source>
        <dbReference type="ARBA" id="ARBA00004906"/>
    </source>
</evidence>
<evidence type="ECO:0000313" key="8">
    <source>
        <dbReference type="Proteomes" id="UP000678393"/>
    </source>
</evidence>
<evidence type="ECO:0000256" key="5">
    <source>
        <dbReference type="RuleBase" id="RU367105"/>
    </source>
</evidence>
<keyword evidence="4 5" id="KW-0479">Metal-binding</keyword>
<dbReference type="InterPro" id="IPR039399">
    <property type="entry name" value="Deltex_C_sf"/>
</dbReference>
<dbReference type="GO" id="GO:0061630">
    <property type="term" value="F:ubiquitin protein ligase activity"/>
    <property type="evidence" value="ECO:0007669"/>
    <property type="project" value="UniProtKB-UniRule"/>
</dbReference>
<evidence type="ECO:0000256" key="1">
    <source>
        <dbReference type="ARBA" id="ARBA00000900"/>
    </source>
</evidence>
<keyword evidence="5" id="KW-0963">Cytoplasm</keyword>
<organism evidence="7 8">
    <name type="scientific">Candidula unifasciata</name>
    <dbReference type="NCBI Taxonomy" id="100452"/>
    <lineage>
        <taxon>Eukaryota</taxon>
        <taxon>Metazoa</taxon>
        <taxon>Spiralia</taxon>
        <taxon>Lophotrochozoa</taxon>
        <taxon>Mollusca</taxon>
        <taxon>Gastropoda</taxon>
        <taxon>Heterobranchia</taxon>
        <taxon>Euthyneura</taxon>
        <taxon>Panpulmonata</taxon>
        <taxon>Eupulmonata</taxon>
        <taxon>Stylommatophora</taxon>
        <taxon>Helicina</taxon>
        <taxon>Helicoidea</taxon>
        <taxon>Geomitridae</taxon>
        <taxon>Candidula</taxon>
    </lineage>
</organism>
<keyword evidence="5" id="KW-0862">Zinc</keyword>
<dbReference type="EC" id="2.3.2.27" evidence="5"/>
<dbReference type="OrthoDB" id="527344at2759"/>
<evidence type="ECO:0000256" key="3">
    <source>
        <dbReference type="ARBA" id="ARBA00022679"/>
    </source>
</evidence>
<evidence type="ECO:0000313" key="7">
    <source>
        <dbReference type="EMBL" id="CAG5131587.1"/>
    </source>
</evidence>
<dbReference type="GO" id="GO:0007219">
    <property type="term" value="P:Notch signaling pathway"/>
    <property type="evidence" value="ECO:0007669"/>
    <property type="project" value="InterPro"/>
</dbReference>
<keyword evidence="5" id="KW-0863">Zinc-finger</keyword>
<feature type="domain" description="Deltex C-terminal" evidence="6">
    <location>
        <begin position="122"/>
        <end position="229"/>
    </location>
</feature>
<comment type="pathway">
    <text evidence="2 5">Protein modification; protein ubiquitination.</text>
</comment>
<dbReference type="PANTHER" id="PTHR12622">
    <property type="entry name" value="DELTEX-RELATED"/>
    <property type="match status" value="1"/>
</dbReference>
<dbReference type="InterPro" id="IPR039398">
    <property type="entry name" value="Deltex_fam"/>
</dbReference>
<evidence type="ECO:0000259" key="6">
    <source>
        <dbReference type="Pfam" id="PF18102"/>
    </source>
</evidence>
<dbReference type="Pfam" id="PF18102">
    <property type="entry name" value="DTC"/>
    <property type="match status" value="1"/>
</dbReference>
<dbReference type="GO" id="GO:0016567">
    <property type="term" value="P:protein ubiquitination"/>
    <property type="evidence" value="ECO:0007669"/>
    <property type="project" value="UniProtKB-UniRule"/>
</dbReference>
<accession>A0A8S3ZPZ4</accession>
<comment type="caution">
    <text evidence="7">The sequence shown here is derived from an EMBL/GenBank/DDBJ whole genome shotgun (WGS) entry which is preliminary data.</text>
</comment>
<keyword evidence="3 5" id="KW-0808">Transferase</keyword>
<name>A0A8S3ZPZ4_9EUPU</name>
<sequence length="229" mass="25805">PNNTLIKTSKNVYDRKNVEYFMRCLFDYLNRGSQITGSQISITLVGSEDALQILRTGLQSRGLRKLSPEAAGSSADLKTCEICVSKKPIYPVKCCDKHICLDCQRKMTICPYCRSFWSILIGDQPTGTMTVHIIDDYADGYESARALKIEYTFPSGIQQKCHPNPGRLYTGVSRKAFLPATKDGFCVLKLLRLAFLRKLTFTIGRSLTMDRENTIVWNDIHHKTSLHGG</sequence>
<dbReference type="GO" id="GO:0008270">
    <property type="term" value="F:zinc ion binding"/>
    <property type="evidence" value="ECO:0007669"/>
    <property type="project" value="UniProtKB-KW"/>
</dbReference>